<evidence type="ECO:0000256" key="7">
    <source>
        <dbReference type="SAM" id="Phobius"/>
    </source>
</evidence>
<organism evidence="9 10">
    <name type="scientific">Sulfuricaulis limicola</name>
    <dbReference type="NCBI Taxonomy" id="1620215"/>
    <lineage>
        <taxon>Bacteria</taxon>
        <taxon>Pseudomonadati</taxon>
        <taxon>Pseudomonadota</taxon>
        <taxon>Gammaproteobacteria</taxon>
        <taxon>Acidiferrobacterales</taxon>
        <taxon>Acidiferrobacteraceae</taxon>
        <taxon>Sulfuricaulis</taxon>
    </lineage>
</organism>
<dbReference type="KEGG" id="slim:SCL_1350"/>
<dbReference type="PANTHER" id="PTHR30625:SF11">
    <property type="entry name" value="MOTA_TOLQ_EXBB PROTON CHANNEL DOMAIN-CONTAINING PROTEIN"/>
    <property type="match status" value="1"/>
</dbReference>
<dbReference type="Proteomes" id="UP000243180">
    <property type="component" value="Chromosome"/>
</dbReference>
<dbReference type="OrthoDB" id="4045at2"/>
<dbReference type="GO" id="GO:0005886">
    <property type="term" value="C:plasma membrane"/>
    <property type="evidence" value="ECO:0007669"/>
    <property type="project" value="UniProtKB-SubCell"/>
</dbReference>
<keyword evidence="2" id="KW-1003">Cell membrane</keyword>
<evidence type="ECO:0000256" key="3">
    <source>
        <dbReference type="ARBA" id="ARBA00022692"/>
    </source>
</evidence>
<dbReference type="InterPro" id="IPR050790">
    <property type="entry name" value="ExbB/TolQ_transport"/>
</dbReference>
<comment type="similarity">
    <text evidence="6">Belongs to the exbB/tolQ family.</text>
</comment>
<dbReference type="Pfam" id="PF01618">
    <property type="entry name" value="MotA_ExbB"/>
    <property type="match status" value="1"/>
</dbReference>
<feature type="transmembrane region" description="Helical" evidence="7">
    <location>
        <begin position="146"/>
        <end position="172"/>
    </location>
</feature>
<dbReference type="GO" id="GO:0017038">
    <property type="term" value="P:protein import"/>
    <property type="evidence" value="ECO:0007669"/>
    <property type="project" value="TreeGrafter"/>
</dbReference>
<gene>
    <name evidence="9" type="ORF">SCL_1350</name>
</gene>
<dbReference type="PANTHER" id="PTHR30625">
    <property type="entry name" value="PROTEIN TOLQ"/>
    <property type="match status" value="1"/>
</dbReference>
<sequence length="206" mass="22401">MFELIKAGGWVMWPIILCSVAALAIIGERFWSLQKKYVAPPNLLAQVQQLLARNELEPSHLAALRDSSPLGRVLAAGLVNRDHDREIVKEAVENAGRQVVPELERYLRSLGTIAGISPFLGLFGTVIGMIQMFSGIGQHGVGDPSIVAAGISTALITTAGGLAVAIPSLMFYRYFRGRVNELLLEMEQEAVKLVEILHGERESENG</sequence>
<evidence type="ECO:0000259" key="8">
    <source>
        <dbReference type="Pfam" id="PF01618"/>
    </source>
</evidence>
<name>A0A1B4XFT0_9GAMM</name>
<keyword evidence="10" id="KW-1185">Reference proteome</keyword>
<dbReference type="EMBL" id="AP014879">
    <property type="protein sequence ID" value="BAV33661.1"/>
    <property type="molecule type" value="Genomic_DNA"/>
</dbReference>
<evidence type="ECO:0000256" key="6">
    <source>
        <dbReference type="RuleBase" id="RU004057"/>
    </source>
</evidence>
<feature type="transmembrane region" description="Helical" evidence="7">
    <location>
        <begin position="113"/>
        <end position="134"/>
    </location>
</feature>
<evidence type="ECO:0000256" key="5">
    <source>
        <dbReference type="ARBA" id="ARBA00023136"/>
    </source>
</evidence>
<evidence type="ECO:0000256" key="1">
    <source>
        <dbReference type="ARBA" id="ARBA00004651"/>
    </source>
</evidence>
<feature type="transmembrane region" description="Helical" evidence="7">
    <location>
        <begin position="12"/>
        <end position="31"/>
    </location>
</feature>
<proteinExistence type="inferred from homology"/>
<evidence type="ECO:0000313" key="9">
    <source>
        <dbReference type="EMBL" id="BAV33661.1"/>
    </source>
</evidence>
<dbReference type="InParanoid" id="A0A1B4XFT0"/>
<keyword evidence="6" id="KW-0813">Transport</keyword>
<dbReference type="RefSeq" id="WP_096360493.1">
    <property type="nucleotide sequence ID" value="NZ_AP014879.1"/>
</dbReference>
<dbReference type="AlphaFoldDB" id="A0A1B4XFT0"/>
<dbReference type="InterPro" id="IPR002898">
    <property type="entry name" value="MotA_ExbB_proton_chnl"/>
</dbReference>
<keyword evidence="3 7" id="KW-0812">Transmembrane</keyword>
<feature type="domain" description="MotA/TolQ/ExbB proton channel" evidence="8">
    <location>
        <begin position="68"/>
        <end position="187"/>
    </location>
</feature>
<keyword evidence="4 7" id="KW-1133">Transmembrane helix</keyword>
<keyword evidence="5 7" id="KW-0472">Membrane</keyword>
<comment type="subcellular location">
    <subcellularLocation>
        <location evidence="1">Cell membrane</location>
        <topology evidence="1">Multi-pass membrane protein</topology>
    </subcellularLocation>
    <subcellularLocation>
        <location evidence="6">Membrane</location>
        <topology evidence="6">Multi-pass membrane protein</topology>
    </subcellularLocation>
</comment>
<evidence type="ECO:0000256" key="2">
    <source>
        <dbReference type="ARBA" id="ARBA00022475"/>
    </source>
</evidence>
<accession>A0A1B4XFT0</accession>
<protein>
    <submittedName>
        <fullName evidence="9">Biopolymer transporter ExbB</fullName>
    </submittedName>
</protein>
<evidence type="ECO:0000313" key="10">
    <source>
        <dbReference type="Proteomes" id="UP000243180"/>
    </source>
</evidence>
<keyword evidence="6" id="KW-0653">Protein transport</keyword>
<evidence type="ECO:0000256" key="4">
    <source>
        <dbReference type="ARBA" id="ARBA00022989"/>
    </source>
</evidence>
<reference evidence="9 10" key="1">
    <citation type="submission" date="2015-05" db="EMBL/GenBank/DDBJ databases">
        <title>Complete genome sequence of a sulfur-oxidizing gammaproteobacterium strain HA5.</title>
        <authorList>
            <person name="Miura A."/>
            <person name="Kojima H."/>
            <person name="Fukui M."/>
        </authorList>
    </citation>
    <scope>NUCLEOTIDE SEQUENCE [LARGE SCALE GENOMIC DNA]</scope>
    <source>
        <strain evidence="9 10">HA5</strain>
    </source>
</reference>